<feature type="domain" description="ABC transporter" evidence="9">
    <location>
        <begin position="5"/>
        <end position="243"/>
    </location>
</feature>
<dbReference type="Proteomes" id="UP000308230">
    <property type="component" value="Unassembled WGS sequence"/>
</dbReference>
<dbReference type="PANTHER" id="PTHR46743">
    <property type="entry name" value="TEICHOIC ACIDS EXPORT ATP-BINDING PROTEIN TAGH"/>
    <property type="match status" value="1"/>
</dbReference>
<evidence type="ECO:0000256" key="1">
    <source>
        <dbReference type="ARBA" id="ARBA00005417"/>
    </source>
</evidence>
<dbReference type="EMBL" id="SWLG01000002">
    <property type="protein sequence ID" value="TLS38681.1"/>
    <property type="molecule type" value="Genomic_DNA"/>
</dbReference>
<dbReference type="InterPro" id="IPR015860">
    <property type="entry name" value="ABC_transpr_TagH-like"/>
</dbReference>
<evidence type="ECO:0000256" key="7">
    <source>
        <dbReference type="ARBA" id="ARBA00023136"/>
    </source>
</evidence>
<accession>A0A5R9F6M3</accession>
<dbReference type="InterPro" id="IPR003593">
    <property type="entry name" value="AAA+_ATPase"/>
</dbReference>
<dbReference type="SUPFAM" id="SSF52540">
    <property type="entry name" value="P-loop containing nucleoside triphosphate hydrolases"/>
    <property type="match status" value="1"/>
</dbReference>
<dbReference type="InterPro" id="IPR017871">
    <property type="entry name" value="ABC_transporter-like_CS"/>
</dbReference>
<sequence length="552" mass="62557">MKPKVRFENVSKNYSLYSKRSDKLMEMFFNKKRNDSFYALTDLSFEVYEGETIGIVGINGSGKSTLSNLLAQVIPPTSGTIEMNGDPSLIAISAGLNNHLSGLENIEMKCLMHGLSKREIEELTPVIEDFADIGTFIKQPVKNYSSGMKARLGFAISVHTNPDILVVDEALSVGDQTFYQKCMEKINEFKKQGKTIFFISHSLSQMKSISDRIMWIHFGEIKDFGEANEIIGKYKGFIDWFNSLSKEEKNAYKKEMVRGQSRGPNRHRTRLNKKKKTKISLFFQVFLLSILLIGFGSLLFLNTYGTSAAELLNRFKDEVVATDDKDFASRSETVNSSQNEAVVPESKVEHVNQPGFVREKNIEAFRTEDMVEVVDTLKFADRVFIEERINDTFKVRLDNDTVYVKGGNVKVGGNNPSTMAKAEDFIPVYPKSVEAAYQYYLTFLNAKEEKIKDSLKNLTNEAVLNNGKKDLVYGYDNVVYHLNTEGTSESLTVKNLKPDVEKYSSIKQLATVSSKDQQVFYVEGASYDFLFDLNEKTVKIKSKKQNTNRVVQ</sequence>
<name>A0A5R9F6M3_9BACL</name>
<dbReference type="GO" id="GO:0016020">
    <property type="term" value="C:membrane"/>
    <property type="evidence" value="ECO:0007669"/>
    <property type="project" value="InterPro"/>
</dbReference>
<keyword evidence="11" id="KW-1185">Reference proteome</keyword>
<gene>
    <name evidence="10" type="primary">tagH</name>
    <name evidence="10" type="ORF">FCL54_04040</name>
</gene>
<keyword evidence="4" id="KW-0547">Nucleotide-binding</keyword>
<dbReference type="PANTHER" id="PTHR46743:SF2">
    <property type="entry name" value="TEICHOIC ACIDS EXPORT ATP-BINDING PROTEIN TAGH"/>
    <property type="match status" value="1"/>
</dbReference>
<keyword evidence="6" id="KW-1278">Translocase</keyword>
<evidence type="ECO:0000256" key="4">
    <source>
        <dbReference type="ARBA" id="ARBA00022741"/>
    </source>
</evidence>
<keyword evidence="5 10" id="KW-0067">ATP-binding</keyword>
<dbReference type="SMART" id="SM00382">
    <property type="entry name" value="AAA"/>
    <property type="match status" value="1"/>
</dbReference>
<feature type="transmembrane region" description="Helical" evidence="8">
    <location>
        <begin position="279"/>
        <end position="301"/>
    </location>
</feature>
<proteinExistence type="inferred from homology"/>
<evidence type="ECO:0000256" key="8">
    <source>
        <dbReference type="SAM" id="Phobius"/>
    </source>
</evidence>
<dbReference type="GO" id="GO:0016887">
    <property type="term" value="F:ATP hydrolysis activity"/>
    <property type="evidence" value="ECO:0007669"/>
    <property type="project" value="InterPro"/>
</dbReference>
<dbReference type="PROSITE" id="PS50893">
    <property type="entry name" value="ABC_TRANSPORTER_2"/>
    <property type="match status" value="1"/>
</dbReference>
<keyword evidence="8" id="KW-0812">Transmembrane</keyword>
<dbReference type="InterPro" id="IPR027417">
    <property type="entry name" value="P-loop_NTPase"/>
</dbReference>
<evidence type="ECO:0000256" key="5">
    <source>
        <dbReference type="ARBA" id="ARBA00022840"/>
    </source>
</evidence>
<evidence type="ECO:0000256" key="3">
    <source>
        <dbReference type="ARBA" id="ARBA00022475"/>
    </source>
</evidence>
<keyword evidence="2" id="KW-0813">Transport</keyword>
<dbReference type="PROSITE" id="PS00211">
    <property type="entry name" value="ABC_TRANSPORTER_1"/>
    <property type="match status" value="1"/>
</dbReference>
<comment type="caution">
    <text evidence="10">The sequence shown here is derived from an EMBL/GenBank/DDBJ whole genome shotgun (WGS) entry which is preliminary data.</text>
</comment>
<protein>
    <submittedName>
        <fullName evidence="10">Teichoic acids export ABC transporter ATP-binding subunit TagH</fullName>
    </submittedName>
</protein>
<evidence type="ECO:0000313" key="10">
    <source>
        <dbReference type="EMBL" id="TLS38681.1"/>
    </source>
</evidence>
<dbReference type="OrthoDB" id="9778870at2"/>
<dbReference type="RefSeq" id="WP_138123479.1">
    <property type="nucleotide sequence ID" value="NZ_SWLG01000002.1"/>
</dbReference>
<dbReference type="FunFam" id="3.40.50.300:FF:003010">
    <property type="entry name" value="Teichoic acids export ATP-binding protein TagH"/>
    <property type="match status" value="1"/>
</dbReference>
<dbReference type="InterPro" id="IPR003439">
    <property type="entry name" value="ABC_transporter-like_ATP-bd"/>
</dbReference>
<comment type="similarity">
    <text evidence="1">Belongs to the ABC transporter superfamily.</text>
</comment>
<dbReference type="AlphaFoldDB" id="A0A5R9F6M3"/>
<dbReference type="NCBIfam" id="NF010066">
    <property type="entry name" value="PRK13546.1"/>
    <property type="match status" value="1"/>
</dbReference>
<keyword evidence="8" id="KW-1133">Transmembrane helix</keyword>
<dbReference type="CDD" id="cd03220">
    <property type="entry name" value="ABC_KpsT_Wzt"/>
    <property type="match status" value="1"/>
</dbReference>
<reference evidence="10 11" key="1">
    <citation type="submission" date="2019-04" db="EMBL/GenBank/DDBJ databases">
        <title>Bacillus caeni sp. nov., a bacterium isolated from mangrove sediment.</title>
        <authorList>
            <person name="Huang H."/>
            <person name="Mo K."/>
            <person name="Hu Y."/>
        </authorList>
    </citation>
    <scope>NUCLEOTIDE SEQUENCE [LARGE SCALE GENOMIC DNA]</scope>
    <source>
        <strain evidence="10 11">HB172195</strain>
    </source>
</reference>
<evidence type="ECO:0000313" key="11">
    <source>
        <dbReference type="Proteomes" id="UP000308230"/>
    </source>
</evidence>
<dbReference type="Pfam" id="PF00005">
    <property type="entry name" value="ABC_tran"/>
    <property type="match status" value="1"/>
</dbReference>
<keyword evidence="7 8" id="KW-0472">Membrane</keyword>
<evidence type="ECO:0000256" key="2">
    <source>
        <dbReference type="ARBA" id="ARBA00022448"/>
    </source>
</evidence>
<organism evidence="10 11">
    <name type="scientific">Exobacillus caeni</name>
    <dbReference type="NCBI Taxonomy" id="2574798"/>
    <lineage>
        <taxon>Bacteria</taxon>
        <taxon>Bacillati</taxon>
        <taxon>Bacillota</taxon>
        <taxon>Bacilli</taxon>
        <taxon>Bacillales</taxon>
        <taxon>Guptibacillaceae</taxon>
        <taxon>Exobacillus</taxon>
    </lineage>
</organism>
<dbReference type="Gene3D" id="3.40.50.300">
    <property type="entry name" value="P-loop containing nucleotide triphosphate hydrolases"/>
    <property type="match status" value="1"/>
</dbReference>
<dbReference type="InterPro" id="IPR050683">
    <property type="entry name" value="Bact_Polysacc_Export_ATP-bd"/>
</dbReference>
<evidence type="ECO:0000259" key="9">
    <source>
        <dbReference type="PROSITE" id="PS50893"/>
    </source>
</evidence>
<evidence type="ECO:0000256" key="6">
    <source>
        <dbReference type="ARBA" id="ARBA00022967"/>
    </source>
</evidence>
<dbReference type="GO" id="GO:0005524">
    <property type="term" value="F:ATP binding"/>
    <property type="evidence" value="ECO:0007669"/>
    <property type="project" value="UniProtKB-KW"/>
</dbReference>
<dbReference type="GO" id="GO:0140359">
    <property type="term" value="F:ABC-type transporter activity"/>
    <property type="evidence" value="ECO:0007669"/>
    <property type="project" value="InterPro"/>
</dbReference>
<keyword evidence="3" id="KW-1003">Cell membrane</keyword>